<feature type="compositionally biased region" description="Pro residues" evidence="2">
    <location>
        <begin position="15"/>
        <end position="26"/>
    </location>
</feature>
<feature type="compositionally biased region" description="Polar residues" evidence="2">
    <location>
        <begin position="448"/>
        <end position="462"/>
    </location>
</feature>
<keyword evidence="4" id="KW-1185">Reference proteome</keyword>
<evidence type="ECO:0000256" key="2">
    <source>
        <dbReference type="SAM" id="MobiDB-lite"/>
    </source>
</evidence>
<feature type="region of interest" description="Disordered" evidence="2">
    <location>
        <begin position="440"/>
        <end position="462"/>
    </location>
</feature>
<evidence type="ECO:0000256" key="1">
    <source>
        <dbReference type="SAM" id="Coils"/>
    </source>
</evidence>
<dbReference type="Proteomes" id="UP000663828">
    <property type="component" value="Unassembled WGS sequence"/>
</dbReference>
<keyword evidence="1" id="KW-0175">Coiled coil</keyword>
<feature type="coiled-coil region" evidence="1">
    <location>
        <begin position="471"/>
        <end position="498"/>
    </location>
</feature>
<evidence type="ECO:0000313" key="4">
    <source>
        <dbReference type="Proteomes" id="UP000663828"/>
    </source>
</evidence>
<accession>A0A815ZYZ4</accession>
<reference evidence="3" key="1">
    <citation type="submission" date="2021-02" db="EMBL/GenBank/DDBJ databases">
        <authorList>
            <person name="Nowell W R."/>
        </authorList>
    </citation>
    <scope>NUCLEOTIDE SEQUENCE</scope>
</reference>
<sequence length="507" mass="58110">MLRPPTAVRSTGLRPPAPSGLRPPMPSSHHQQQQARRVAPQPSPAPYQPAKTAHRQTSRPSVNSASRDPPVQSRPSIFPRNQAHTPMPSAARRTSTVVNRQSTVHKQHEQYGDENAVPTSYSIKQACERLGYDYRHLMDEKRRIGYTGPGLLVPERTEVDEMLLKNIDVPFGIWLYKYVRLYPGEPLAENLNERQFVPERLDQNEMINVVRPTNRTQRQTTRILDLFGDKSNTMPVPSIETTYDIVTKSQMPPPPPPPPPPSNEFRFARSTTVLAINDEVNRSPRRLPHHNNNQLQLPTAILKRSQTQIINAKLDSDSFDRDAQIRVRELKCSAIGQEFIEQLERLRSIDDPDLFTIKISMFDAAIQRIEKIIIKREPDHGNIDRLKHDLVEQKEEYERQINQLKKAHDEQICKFCTELEKSSTLLHEYKLELDAMRSELNSKEKQSKPQTNGVSSNDNSQAKSLELATENIKLKKDLAALTSKYQTLNNEIQDARQYILKMIEGLE</sequence>
<organism evidence="3 4">
    <name type="scientific">Adineta ricciae</name>
    <name type="common">Rotifer</name>
    <dbReference type="NCBI Taxonomy" id="249248"/>
    <lineage>
        <taxon>Eukaryota</taxon>
        <taxon>Metazoa</taxon>
        <taxon>Spiralia</taxon>
        <taxon>Gnathifera</taxon>
        <taxon>Rotifera</taxon>
        <taxon>Eurotatoria</taxon>
        <taxon>Bdelloidea</taxon>
        <taxon>Adinetida</taxon>
        <taxon>Adinetidae</taxon>
        <taxon>Adineta</taxon>
    </lineage>
</organism>
<feature type="region of interest" description="Disordered" evidence="2">
    <location>
        <begin position="1"/>
        <end position="100"/>
    </location>
</feature>
<protein>
    <submittedName>
        <fullName evidence="3">Uncharacterized protein</fullName>
    </submittedName>
</protein>
<gene>
    <name evidence="3" type="ORF">XAT740_LOCUS46429</name>
</gene>
<dbReference type="SUPFAM" id="SSF101447">
    <property type="entry name" value="Formin homology 2 domain (FH2 domain)"/>
    <property type="match status" value="1"/>
</dbReference>
<name>A0A815ZYZ4_ADIRI</name>
<proteinExistence type="predicted"/>
<dbReference type="EMBL" id="CAJNOR010006234">
    <property type="protein sequence ID" value="CAF1589780.1"/>
    <property type="molecule type" value="Genomic_DNA"/>
</dbReference>
<comment type="caution">
    <text evidence="3">The sequence shown here is derived from an EMBL/GenBank/DDBJ whole genome shotgun (WGS) entry which is preliminary data.</text>
</comment>
<evidence type="ECO:0000313" key="3">
    <source>
        <dbReference type="EMBL" id="CAF1589780.1"/>
    </source>
</evidence>
<feature type="compositionally biased region" description="Low complexity" evidence="2">
    <location>
        <begin position="27"/>
        <end position="40"/>
    </location>
</feature>
<dbReference type="AlphaFoldDB" id="A0A815ZYZ4"/>